<sequence>MILDQNNLEEVNKYNEFVRKNEHSQFTQDTAWAHVKNNWHGEYVYLTDSEGEIRAALSIIMIEAVPGSMFMYAPRGPVCDFYDIETVKELVEAAKPLAEKYNAFLLRMDPEVFEDDELVEKYRDLGFTFRSKETDLHALVQPRWNVMMDLAKHEFEGNEDDPEYGLNIFKSKTRNSIRKGLKMDCDVIYYEGKDVTEQEVDIFYELIKIMAERQGINHRPKDYYKRLLEAYPDARLYFIKHEEDYLAGSISIPYGKKVAYLYAATSNVKRNYNAGDLLIFELIKWTHSIGKKYFDFGGVFSDDSSDGLYKFKKGFAGEEGLFKFIGELDVVYNEEKYQEYLKK</sequence>
<dbReference type="RefSeq" id="WP_106012973.1">
    <property type="nucleotide sequence ID" value="NZ_CP027226.1"/>
</dbReference>
<keyword evidence="3" id="KW-0133">Cell shape</keyword>
<evidence type="ECO:0000256" key="3">
    <source>
        <dbReference type="ARBA" id="ARBA00022960"/>
    </source>
</evidence>
<keyword evidence="8" id="KW-1185">Reference proteome</keyword>
<dbReference type="PANTHER" id="PTHR36174">
    <property type="entry name" value="LIPID II:GLYCINE GLYCYLTRANSFERASE"/>
    <property type="match status" value="1"/>
</dbReference>
<dbReference type="GO" id="GO:0009252">
    <property type="term" value="P:peptidoglycan biosynthetic process"/>
    <property type="evidence" value="ECO:0007669"/>
    <property type="project" value="UniProtKB-KW"/>
</dbReference>
<evidence type="ECO:0000313" key="7">
    <source>
        <dbReference type="EMBL" id="AVM43026.1"/>
    </source>
</evidence>
<gene>
    <name evidence="7" type="ORF">C5Q98_07305</name>
</gene>
<dbReference type="InterPro" id="IPR003447">
    <property type="entry name" value="FEMABX"/>
</dbReference>
<dbReference type="Proteomes" id="UP000237947">
    <property type="component" value="Chromosome"/>
</dbReference>
<evidence type="ECO:0000256" key="1">
    <source>
        <dbReference type="ARBA" id="ARBA00009943"/>
    </source>
</evidence>
<evidence type="ECO:0008006" key="9">
    <source>
        <dbReference type="Google" id="ProtNLM"/>
    </source>
</evidence>
<evidence type="ECO:0000313" key="8">
    <source>
        <dbReference type="Proteomes" id="UP000237947"/>
    </source>
</evidence>
<dbReference type="SUPFAM" id="SSF55729">
    <property type="entry name" value="Acyl-CoA N-acyltransferases (Nat)"/>
    <property type="match status" value="2"/>
</dbReference>
<keyword evidence="6" id="KW-0961">Cell wall biogenesis/degradation</keyword>
<dbReference type="InterPro" id="IPR016181">
    <property type="entry name" value="Acyl_CoA_acyltransferase"/>
</dbReference>
<reference evidence="8" key="1">
    <citation type="submission" date="2018-02" db="EMBL/GenBank/DDBJ databases">
        <authorList>
            <person name="Holder M.E."/>
            <person name="Ajami N.J."/>
            <person name="Petrosino J.F."/>
        </authorList>
    </citation>
    <scope>NUCLEOTIDE SEQUENCE [LARGE SCALE GENOMIC DNA]</scope>
    <source>
        <strain evidence="8">CCUG 47711</strain>
    </source>
</reference>
<evidence type="ECO:0000256" key="4">
    <source>
        <dbReference type="ARBA" id="ARBA00022984"/>
    </source>
</evidence>
<dbReference type="PROSITE" id="PS51191">
    <property type="entry name" value="FEMABX"/>
    <property type="match status" value="1"/>
</dbReference>
<dbReference type="GO" id="GO:0008360">
    <property type="term" value="P:regulation of cell shape"/>
    <property type="evidence" value="ECO:0007669"/>
    <property type="project" value="UniProtKB-KW"/>
</dbReference>
<keyword evidence="4" id="KW-0573">Peptidoglycan synthesis</keyword>
<evidence type="ECO:0000256" key="5">
    <source>
        <dbReference type="ARBA" id="ARBA00023315"/>
    </source>
</evidence>
<accession>A0A2S0KPS5</accession>
<keyword evidence="2" id="KW-0808">Transferase</keyword>
<dbReference type="GO" id="GO:0071555">
    <property type="term" value="P:cell wall organization"/>
    <property type="evidence" value="ECO:0007669"/>
    <property type="project" value="UniProtKB-KW"/>
</dbReference>
<dbReference type="KEGG" id="fsa:C5Q98_07305"/>
<name>A0A2S0KPS5_9FIRM</name>
<dbReference type="GO" id="GO:0016755">
    <property type="term" value="F:aminoacyltransferase activity"/>
    <property type="evidence" value="ECO:0007669"/>
    <property type="project" value="InterPro"/>
</dbReference>
<dbReference type="EMBL" id="CP027226">
    <property type="protein sequence ID" value="AVM43026.1"/>
    <property type="molecule type" value="Genomic_DNA"/>
</dbReference>
<protein>
    <recommendedName>
        <fullName evidence="9">Methicillin resistance protein</fullName>
    </recommendedName>
</protein>
<dbReference type="Pfam" id="PF02388">
    <property type="entry name" value="FemAB"/>
    <property type="match status" value="2"/>
</dbReference>
<dbReference type="AlphaFoldDB" id="A0A2S0KPS5"/>
<proteinExistence type="inferred from homology"/>
<dbReference type="PANTHER" id="PTHR36174:SF1">
    <property type="entry name" value="LIPID II:GLYCINE GLYCYLTRANSFERASE"/>
    <property type="match status" value="1"/>
</dbReference>
<keyword evidence="5" id="KW-0012">Acyltransferase</keyword>
<dbReference type="OrthoDB" id="9785911at2"/>
<dbReference type="Gene3D" id="3.40.630.30">
    <property type="match status" value="2"/>
</dbReference>
<organism evidence="7 8">
    <name type="scientific">Fastidiosipila sanguinis</name>
    <dbReference type="NCBI Taxonomy" id="236753"/>
    <lineage>
        <taxon>Bacteria</taxon>
        <taxon>Bacillati</taxon>
        <taxon>Bacillota</taxon>
        <taxon>Clostridia</taxon>
        <taxon>Eubacteriales</taxon>
        <taxon>Oscillospiraceae</taxon>
        <taxon>Fastidiosipila</taxon>
    </lineage>
</organism>
<comment type="similarity">
    <text evidence="1">Belongs to the FemABX family.</text>
</comment>
<dbReference type="InterPro" id="IPR050644">
    <property type="entry name" value="PG_Glycine_Bridge_Synth"/>
</dbReference>
<evidence type="ECO:0000256" key="2">
    <source>
        <dbReference type="ARBA" id="ARBA00022679"/>
    </source>
</evidence>
<evidence type="ECO:0000256" key="6">
    <source>
        <dbReference type="ARBA" id="ARBA00023316"/>
    </source>
</evidence>